<dbReference type="AlphaFoldDB" id="A0A7X2Z0C2"/>
<dbReference type="RefSeq" id="WP_155610623.1">
    <property type="nucleotide sequence ID" value="NZ_WNZW01000002.1"/>
</dbReference>
<proteinExistence type="predicted"/>
<dbReference type="Proteomes" id="UP000447876">
    <property type="component" value="Unassembled WGS sequence"/>
</dbReference>
<organism evidence="1 2">
    <name type="scientific">Paenibacillus woosongensis</name>
    <dbReference type="NCBI Taxonomy" id="307580"/>
    <lineage>
        <taxon>Bacteria</taxon>
        <taxon>Bacillati</taxon>
        <taxon>Bacillota</taxon>
        <taxon>Bacilli</taxon>
        <taxon>Bacillales</taxon>
        <taxon>Paenibacillaceae</taxon>
        <taxon>Paenibacillus</taxon>
    </lineage>
</organism>
<reference evidence="1 2" key="1">
    <citation type="submission" date="2019-11" db="EMBL/GenBank/DDBJ databases">
        <title>Draft genome sequences of five Paenibacillus species of dairy origin.</title>
        <authorList>
            <person name="Olajide A.M."/>
            <person name="Chen S."/>
            <person name="Lapointe G."/>
        </authorList>
    </citation>
    <scope>NUCLEOTIDE SEQUENCE [LARGE SCALE GENOMIC DNA]</scope>
    <source>
        <strain evidence="1 2">12CR55</strain>
    </source>
</reference>
<evidence type="ECO:0000313" key="1">
    <source>
        <dbReference type="EMBL" id="MUG45276.1"/>
    </source>
</evidence>
<accession>A0A7X2Z0C2</accession>
<comment type="caution">
    <text evidence="1">The sequence shown here is derived from an EMBL/GenBank/DDBJ whole genome shotgun (WGS) entry which is preliminary data.</text>
</comment>
<evidence type="ECO:0008006" key="3">
    <source>
        <dbReference type="Google" id="ProtNLM"/>
    </source>
</evidence>
<name>A0A7X2Z0C2_9BACL</name>
<gene>
    <name evidence="1" type="ORF">GNP95_09720</name>
</gene>
<dbReference type="OrthoDB" id="2624539at2"/>
<dbReference type="EMBL" id="WNZW01000002">
    <property type="protein sequence ID" value="MUG45276.1"/>
    <property type="molecule type" value="Genomic_DNA"/>
</dbReference>
<evidence type="ECO:0000313" key="2">
    <source>
        <dbReference type="Proteomes" id="UP000447876"/>
    </source>
</evidence>
<sequence>MKQKVLRIEPFGEANLKSCLLHGIFSIMNQYQRPIEPFLFNYTFKYGLSEFKENIKLYVEINQIRELSQLMKDLSVQVYKKGRSANIIDDIKRAIMEDRYVIVYADPYYMPGNAKYQLRHIIHCFLVYGFNDTEHTFEILDVVENPYPNGYERKTISYVGLMDTYNGYVENYSELGKETYFEYFAIEDEKDILIERFSGTADHYIHNFMIKMIQEKEFIVKGLEYLKAFILDYSRIVSDEGLLSENIEELYDTIHDIMFDKLTDKYRMLKLLNQDSEEITLLESIINRYIYIRAVLGRYKHTSIYNKKALIASINKLTPIYEYEVKYHELLFEEIENRLRLKAK</sequence>
<protein>
    <recommendedName>
        <fullName evidence="3">Butirosin biosynthesis protein H N-terminal domain-containing protein</fullName>
    </recommendedName>
</protein>